<reference evidence="2 3" key="1">
    <citation type="submission" date="2014-01" db="EMBL/GenBank/DDBJ databases">
        <authorList>
            <person name="Dobos K."/>
            <person name="Lenaerts A."/>
            <person name="Ordway D."/>
            <person name="DeGroote M.A."/>
            <person name="Parker T."/>
            <person name="Sizemore C."/>
            <person name="Tallon L.J."/>
            <person name="Sadzewicz L.K."/>
            <person name="Sengamalay N."/>
            <person name="Fraser C.M."/>
            <person name="Hine E."/>
            <person name="Shefchek K.A."/>
            <person name="Das S.P."/>
            <person name="Tettelin H."/>
        </authorList>
    </citation>
    <scope>NUCLEOTIDE SEQUENCE [LARGE SCALE GENOMIC DNA]</scope>
    <source>
        <strain evidence="2 3">Harvey</strain>
    </source>
</reference>
<name>A0ABP3AFV4_MYCUL</name>
<sequence>MTTLDMVKMAQQIDSLGPETTKRYMHHYNFPPFSTGETGRSVRPSDGRSGTVRWRSGR</sequence>
<dbReference type="InterPro" id="IPR020568">
    <property type="entry name" value="Ribosomal_Su5_D2-typ_SF"/>
</dbReference>
<dbReference type="EC" id="2.7.7.8" evidence="2"/>
<evidence type="ECO:0000256" key="1">
    <source>
        <dbReference type="SAM" id="MobiDB-lite"/>
    </source>
</evidence>
<accession>A0ABP3AFV4</accession>
<dbReference type="InterPro" id="IPR027408">
    <property type="entry name" value="PNPase/RNase_PH_dom_sf"/>
</dbReference>
<keyword evidence="2" id="KW-0808">Transferase</keyword>
<proteinExistence type="predicted"/>
<organism evidence="2 3">
    <name type="scientific">Mycobacterium ulcerans str. Harvey</name>
    <dbReference type="NCBI Taxonomy" id="1299332"/>
    <lineage>
        <taxon>Bacteria</taxon>
        <taxon>Bacillati</taxon>
        <taxon>Actinomycetota</taxon>
        <taxon>Actinomycetes</taxon>
        <taxon>Mycobacteriales</taxon>
        <taxon>Mycobacteriaceae</taxon>
        <taxon>Mycobacterium</taxon>
        <taxon>Mycobacterium ulcerans group</taxon>
    </lineage>
</organism>
<comment type="caution">
    <text evidence="2">The sequence shown here is derived from an EMBL/GenBank/DDBJ whole genome shotgun (WGS) entry which is preliminary data.</text>
</comment>
<evidence type="ECO:0000313" key="2">
    <source>
        <dbReference type="EMBL" id="EUA90142.1"/>
    </source>
</evidence>
<dbReference type="InterPro" id="IPR012162">
    <property type="entry name" value="PNPase"/>
</dbReference>
<gene>
    <name evidence="2" type="ORF">I551_3363</name>
</gene>
<evidence type="ECO:0000313" key="3">
    <source>
        <dbReference type="Proteomes" id="UP000020681"/>
    </source>
</evidence>
<protein>
    <submittedName>
        <fullName evidence="2">Polyribonucleotide nucleotidyltransferase domain protein</fullName>
        <ecNumber evidence="2">2.7.7.8</ecNumber>
    </submittedName>
</protein>
<keyword evidence="3" id="KW-1185">Reference proteome</keyword>
<dbReference type="EMBL" id="JAOL01000108">
    <property type="protein sequence ID" value="EUA90142.1"/>
    <property type="molecule type" value="Genomic_DNA"/>
</dbReference>
<dbReference type="Gene3D" id="3.30.230.70">
    <property type="entry name" value="GHMP Kinase, N-terminal domain"/>
    <property type="match status" value="1"/>
</dbReference>
<dbReference type="Proteomes" id="UP000020681">
    <property type="component" value="Unassembled WGS sequence"/>
</dbReference>
<feature type="region of interest" description="Disordered" evidence="1">
    <location>
        <begin position="30"/>
        <end position="58"/>
    </location>
</feature>
<dbReference type="GO" id="GO:0004654">
    <property type="term" value="F:polyribonucleotide nucleotidyltransferase activity"/>
    <property type="evidence" value="ECO:0007669"/>
    <property type="project" value="UniProtKB-EC"/>
</dbReference>
<keyword evidence="2" id="KW-0548">Nucleotidyltransferase</keyword>
<dbReference type="SUPFAM" id="SSF54211">
    <property type="entry name" value="Ribosomal protein S5 domain 2-like"/>
    <property type="match status" value="1"/>
</dbReference>
<dbReference type="PANTHER" id="PTHR11252:SF0">
    <property type="entry name" value="POLYRIBONUCLEOTIDE NUCLEOTIDYLTRANSFERASE 1, MITOCHONDRIAL"/>
    <property type="match status" value="1"/>
</dbReference>
<dbReference type="PANTHER" id="PTHR11252">
    <property type="entry name" value="POLYRIBONUCLEOTIDE NUCLEOTIDYLTRANSFERASE"/>
    <property type="match status" value="1"/>
</dbReference>